<dbReference type="OrthoDB" id="2924818at2759"/>
<evidence type="ECO:0000313" key="8">
    <source>
        <dbReference type="Proteomes" id="UP000184073"/>
    </source>
</evidence>
<dbReference type="SUPFAM" id="SSF110857">
    <property type="entry name" value="Gamma-glutamyl cyclotransferase-like"/>
    <property type="match status" value="1"/>
</dbReference>
<evidence type="ECO:0000256" key="5">
    <source>
        <dbReference type="SAM" id="MobiDB-lite"/>
    </source>
</evidence>
<proteinExistence type="predicted"/>
<dbReference type="InterPro" id="IPR009288">
    <property type="entry name" value="AIG2-like_dom"/>
</dbReference>
<feature type="region of interest" description="Disordered" evidence="5">
    <location>
        <begin position="199"/>
        <end position="237"/>
    </location>
</feature>
<dbReference type="InterPro" id="IPR013024">
    <property type="entry name" value="GGCT-like"/>
</dbReference>
<dbReference type="Pfam" id="PF06094">
    <property type="entry name" value="GGACT"/>
    <property type="match status" value="1"/>
</dbReference>
<dbReference type="EMBL" id="KV878126">
    <property type="protein sequence ID" value="OJI97925.1"/>
    <property type="molecule type" value="Genomic_DNA"/>
</dbReference>
<evidence type="ECO:0000313" key="7">
    <source>
        <dbReference type="EMBL" id="OJI97925.1"/>
    </source>
</evidence>
<evidence type="ECO:0000256" key="2">
    <source>
        <dbReference type="ARBA" id="ARBA00023239"/>
    </source>
</evidence>
<dbReference type="PANTHER" id="PTHR12935">
    <property type="entry name" value="GAMMA-GLUTAMYLCYCLOTRANSFERASE"/>
    <property type="match status" value="1"/>
</dbReference>
<dbReference type="CDD" id="cd06661">
    <property type="entry name" value="GGCT_like"/>
    <property type="match status" value="1"/>
</dbReference>
<dbReference type="AlphaFoldDB" id="A0A1L9P8V3"/>
<dbReference type="RefSeq" id="XP_040663688.1">
    <property type="nucleotide sequence ID" value="XM_040811454.1"/>
</dbReference>
<gene>
    <name evidence="7" type="ORF">ASPVEDRAFT_37390</name>
</gene>
<feature type="domain" description="Gamma-glutamylcyclotransferase AIG2-like" evidence="6">
    <location>
        <begin position="12"/>
        <end position="102"/>
    </location>
</feature>
<evidence type="ECO:0000256" key="3">
    <source>
        <dbReference type="PIRSR" id="PIRSR617939-1"/>
    </source>
</evidence>
<organism evidence="7 8">
    <name type="scientific">Aspergillus versicolor CBS 583.65</name>
    <dbReference type="NCBI Taxonomy" id="1036611"/>
    <lineage>
        <taxon>Eukaryota</taxon>
        <taxon>Fungi</taxon>
        <taxon>Dikarya</taxon>
        <taxon>Ascomycota</taxon>
        <taxon>Pezizomycotina</taxon>
        <taxon>Eurotiomycetes</taxon>
        <taxon>Eurotiomycetidae</taxon>
        <taxon>Eurotiales</taxon>
        <taxon>Aspergillaceae</taxon>
        <taxon>Aspergillus</taxon>
        <taxon>Aspergillus subgen. Nidulantes</taxon>
    </lineage>
</organism>
<keyword evidence="8" id="KW-1185">Reference proteome</keyword>
<dbReference type="GeneID" id="63726965"/>
<dbReference type="PANTHER" id="PTHR12935:SF0">
    <property type="entry name" value="GAMMA-GLUTAMYLCYCLOTRANSFERASE"/>
    <property type="match status" value="1"/>
</dbReference>
<dbReference type="GO" id="GO:0003839">
    <property type="term" value="F:gamma-glutamylcyclotransferase activity"/>
    <property type="evidence" value="ECO:0007669"/>
    <property type="project" value="UniProtKB-EC"/>
</dbReference>
<protein>
    <recommendedName>
        <fullName evidence="1">gamma-glutamylcyclotransferase</fullName>
        <ecNumber evidence="1">4.3.2.9</ecNumber>
    </recommendedName>
</protein>
<dbReference type="InterPro" id="IPR036568">
    <property type="entry name" value="GGCT-like_sf"/>
</dbReference>
<dbReference type="Gene3D" id="3.10.490.10">
    <property type="entry name" value="Gamma-glutamyl cyclotransferase-like"/>
    <property type="match status" value="1"/>
</dbReference>
<dbReference type="Proteomes" id="UP000184073">
    <property type="component" value="Unassembled WGS sequence"/>
</dbReference>
<dbReference type="InterPro" id="IPR017939">
    <property type="entry name" value="G-Glutamylcylcotransferase"/>
</dbReference>
<keyword evidence="2" id="KW-0456">Lyase</keyword>
<name>A0A1L9P8V3_ASPVE</name>
<sequence>MPRHTQEIPQYYFAFGSNMHLTQMASRCPNSGVFARGILRGYRWQINQRGVANIVRCKRSEEPQSVVEGILFTVSSSDVRALDRSEGISKQFYDKALWRVDVEPLAVPELEGEPTALAAEKLKVLQAQKPSSAREGTGVEQVEALVYLSGLFRKDGLIRNEYVQRMELAMSDASKLGVSEKYLQESLYPFVFGEGPAMVSPAQPAQEEVDEKQGKGCGSPEDNELGQGRTEESESKS</sequence>
<feature type="binding site" evidence="4">
    <location>
        <begin position="12"/>
        <end position="17"/>
    </location>
    <ligand>
        <name>substrate</name>
    </ligand>
</feature>
<feature type="active site" description="Proton acceptor" evidence="3">
    <location>
        <position position="86"/>
    </location>
</feature>
<evidence type="ECO:0000259" key="6">
    <source>
        <dbReference type="Pfam" id="PF06094"/>
    </source>
</evidence>
<accession>A0A1L9P8V3</accession>
<dbReference type="VEuPathDB" id="FungiDB:ASPVEDRAFT_37390"/>
<dbReference type="EC" id="4.3.2.9" evidence="1"/>
<reference evidence="8" key="1">
    <citation type="journal article" date="2017" name="Genome Biol.">
        <title>Comparative genomics reveals high biological diversity and specific adaptations in the industrially and medically important fungal genus Aspergillus.</title>
        <authorList>
            <person name="de Vries R.P."/>
            <person name="Riley R."/>
            <person name="Wiebenga A."/>
            <person name="Aguilar-Osorio G."/>
            <person name="Amillis S."/>
            <person name="Uchima C.A."/>
            <person name="Anderluh G."/>
            <person name="Asadollahi M."/>
            <person name="Askin M."/>
            <person name="Barry K."/>
            <person name="Battaglia E."/>
            <person name="Bayram O."/>
            <person name="Benocci T."/>
            <person name="Braus-Stromeyer S.A."/>
            <person name="Caldana C."/>
            <person name="Canovas D."/>
            <person name="Cerqueira G.C."/>
            <person name="Chen F."/>
            <person name="Chen W."/>
            <person name="Choi C."/>
            <person name="Clum A."/>
            <person name="Dos Santos R.A."/>
            <person name="Damasio A.R."/>
            <person name="Diallinas G."/>
            <person name="Emri T."/>
            <person name="Fekete E."/>
            <person name="Flipphi M."/>
            <person name="Freyberg S."/>
            <person name="Gallo A."/>
            <person name="Gournas C."/>
            <person name="Habgood R."/>
            <person name="Hainaut M."/>
            <person name="Harispe M.L."/>
            <person name="Henrissat B."/>
            <person name="Hilden K.S."/>
            <person name="Hope R."/>
            <person name="Hossain A."/>
            <person name="Karabika E."/>
            <person name="Karaffa L."/>
            <person name="Karanyi Z."/>
            <person name="Krasevec N."/>
            <person name="Kuo A."/>
            <person name="Kusch H."/>
            <person name="LaButti K."/>
            <person name="Lagendijk E.L."/>
            <person name="Lapidus A."/>
            <person name="Levasseur A."/>
            <person name="Lindquist E."/>
            <person name="Lipzen A."/>
            <person name="Logrieco A.F."/>
            <person name="MacCabe A."/>
            <person name="Maekelae M.R."/>
            <person name="Malavazi I."/>
            <person name="Melin P."/>
            <person name="Meyer V."/>
            <person name="Mielnichuk N."/>
            <person name="Miskei M."/>
            <person name="Molnar A.P."/>
            <person name="Mule G."/>
            <person name="Ngan C.Y."/>
            <person name="Orejas M."/>
            <person name="Orosz E."/>
            <person name="Ouedraogo J.P."/>
            <person name="Overkamp K.M."/>
            <person name="Park H.-S."/>
            <person name="Perrone G."/>
            <person name="Piumi F."/>
            <person name="Punt P.J."/>
            <person name="Ram A.F."/>
            <person name="Ramon A."/>
            <person name="Rauscher S."/>
            <person name="Record E."/>
            <person name="Riano-Pachon D.M."/>
            <person name="Robert V."/>
            <person name="Roehrig J."/>
            <person name="Ruller R."/>
            <person name="Salamov A."/>
            <person name="Salih N.S."/>
            <person name="Samson R.A."/>
            <person name="Sandor E."/>
            <person name="Sanguinetti M."/>
            <person name="Schuetze T."/>
            <person name="Sepcic K."/>
            <person name="Shelest E."/>
            <person name="Sherlock G."/>
            <person name="Sophianopoulou V."/>
            <person name="Squina F.M."/>
            <person name="Sun H."/>
            <person name="Susca A."/>
            <person name="Todd R.B."/>
            <person name="Tsang A."/>
            <person name="Unkles S.E."/>
            <person name="van de Wiele N."/>
            <person name="van Rossen-Uffink D."/>
            <person name="Oliveira J.V."/>
            <person name="Vesth T.C."/>
            <person name="Visser J."/>
            <person name="Yu J.-H."/>
            <person name="Zhou M."/>
            <person name="Andersen M.R."/>
            <person name="Archer D.B."/>
            <person name="Baker S.E."/>
            <person name="Benoit I."/>
            <person name="Brakhage A.A."/>
            <person name="Braus G.H."/>
            <person name="Fischer R."/>
            <person name="Frisvad J.C."/>
            <person name="Goldman G.H."/>
            <person name="Houbraken J."/>
            <person name="Oakley B."/>
            <person name="Pocsi I."/>
            <person name="Scazzocchio C."/>
            <person name="Seiboth B."/>
            <person name="vanKuyk P.A."/>
            <person name="Wortman J."/>
            <person name="Dyer P.S."/>
            <person name="Grigoriev I.V."/>
        </authorList>
    </citation>
    <scope>NUCLEOTIDE SEQUENCE [LARGE SCALE GENOMIC DNA]</scope>
    <source>
        <strain evidence="8">CBS 583.65</strain>
    </source>
</reference>
<evidence type="ECO:0000256" key="4">
    <source>
        <dbReference type="PIRSR" id="PIRSR617939-2"/>
    </source>
</evidence>
<evidence type="ECO:0000256" key="1">
    <source>
        <dbReference type="ARBA" id="ARBA00012346"/>
    </source>
</evidence>